<dbReference type="SUPFAM" id="SSF52540">
    <property type="entry name" value="P-loop containing nucleoside triphosphate hydrolases"/>
    <property type="match status" value="1"/>
</dbReference>
<dbReference type="SMART" id="SM00320">
    <property type="entry name" value="WD40"/>
    <property type="match status" value="4"/>
</dbReference>
<dbReference type="GO" id="GO:0045003">
    <property type="term" value="P:double-strand break repair via synthesis-dependent strand annealing"/>
    <property type="evidence" value="ECO:0007669"/>
    <property type="project" value="TreeGrafter"/>
</dbReference>
<dbReference type="Pfam" id="PF00271">
    <property type="entry name" value="Helicase_C"/>
    <property type="match status" value="1"/>
</dbReference>
<feature type="region of interest" description="Disordered" evidence="9">
    <location>
        <begin position="24"/>
        <end position="56"/>
    </location>
</feature>
<evidence type="ECO:0000256" key="4">
    <source>
        <dbReference type="ARBA" id="ARBA00022801"/>
    </source>
</evidence>
<dbReference type="GO" id="GO:0005634">
    <property type="term" value="C:nucleus"/>
    <property type="evidence" value="ECO:0007669"/>
    <property type="project" value="UniProtKB-SubCell"/>
</dbReference>
<dbReference type="InterPro" id="IPR001650">
    <property type="entry name" value="Helicase_C-like"/>
</dbReference>
<evidence type="ECO:0000256" key="9">
    <source>
        <dbReference type="SAM" id="MobiDB-lite"/>
    </source>
</evidence>
<dbReference type="PROSITE" id="PS51192">
    <property type="entry name" value="HELICASE_ATP_BIND_1"/>
    <property type="match status" value="1"/>
</dbReference>
<dbReference type="InterPro" id="IPR039686">
    <property type="entry name" value="FANCM/Mph1-like_ID"/>
</dbReference>
<keyword evidence="4" id="KW-0378">Hydrolase</keyword>
<keyword evidence="13" id="KW-1185">Reference proteome</keyword>
<evidence type="ECO:0000256" key="2">
    <source>
        <dbReference type="ARBA" id="ARBA00009889"/>
    </source>
</evidence>
<dbReference type="InterPro" id="IPR014001">
    <property type="entry name" value="Helicase_ATP-bd"/>
</dbReference>
<evidence type="ECO:0000313" key="14">
    <source>
        <dbReference type="WBParaSite" id="TASK_0000710601-mRNA-1"/>
    </source>
</evidence>
<dbReference type="InterPro" id="IPR027417">
    <property type="entry name" value="P-loop_NTPase"/>
</dbReference>
<accession>A0A158R9E0</accession>
<organism evidence="14">
    <name type="scientific">Taenia asiatica</name>
    <name type="common">Asian tapeworm</name>
    <dbReference type="NCBI Taxonomy" id="60517"/>
    <lineage>
        <taxon>Eukaryota</taxon>
        <taxon>Metazoa</taxon>
        <taxon>Spiralia</taxon>
        <taxon>Lophotrochozoa</taxon>
        <taxon>Platyhelminthes</taxon>
        <taxon>Cestoda</taxon>
        <taxon>Eucestoda</taxon>
        <taxon>Cyclophyllidea</taxon>
        <taxon>Taeniidae</taxon>
        <taxon>Taenia</taxon>
    </lineage>
</organism>
<dbReference type="Pfam" id="PF00400">
    <property type="entry name" value="WD40"/>
    <property type="match status" value="2"/>
</dbReference>
<dbReference type="Gene3D" id="3.40.50.300">
    <property type="entry name" value="P-loop containing nucleotide triphosphate hydrolases"/>
    <property type="match status" value="2"/>
</dbReference>
<feature type="repeat" description="WD" evidence="8">
    <location>
        <begin position="1143"/>
        <end position="1184"/>
    </location>
</feature>
<keyword evidence="3" id="KW-0547">Nucleotide-binding</keyword>
<dbReference type="Pfam" id="PF00270">
    <property type="entry name" value="DEAD"/>
    <property type="match status" value="1"/>
</dbReference>
<keyword evidence="8" id="KW-0853">WD repeat</keyword>
<dbReference type="SMART" id="SM00490">
    <property type="entry name" value="HELICc"/>
    <property type="match status" value="1"/>
</dbReference>
<proteinExistence type="inferred from homology"/>
<evidence type="ECO:0000256" key="6">
    <source>
        <dbReference type="ARBA" id="ARBA00022840"/>
    </source>
</evidence>
<dbReference type="PANTHER" id="PTHR14025">
    <property type="entry name" value="FANCONI ANEMIA GROUP M FANCM FAMILY MEMBER"/>
    <property type="match status" value="1"/>
</dbReference>
<keyword evidence="5" id="KW-0347">Helicase</keyword>
<dbReference type="InterPro" id="IPR015943">
    <property type="entry name" value="WD40/YVTN_repeat-like_dom_sf"/>
</dbReference>
<comment type="subcellular location">
    <subcellularLocation>
        <location evidence="1">Nucleus</location>
    </subcellularLocation>
</comment>
<gene>
    <name evidence="12" type="ORF">TASK_LOCUS7107</name>
</gene>
<evidence type="ECO:0000313" key="13">
    <source>
        <dbReference type="Proteomes" id="UP000282613"/>
    </source>
</evidence>
<dbReference type="GO" id="GO:0016787">
    <property type="term" value="F:hydrolase activity"/>
    <property type="evidence" value="ECO:0007669"/>
    <property type="project" value="UniProtKB-KW"/>
</dbReference>
<dbReference type="Proteomes" id="UP000282613">
    <property type="component" value="Unassembled WGS sequence"/>
</dbReference>
<evidence type="ECO:0000259" key="10">
    <source>
        <dbReference type="PROSITE" id="PS51192"/>
    </source>
</evidence>
<evidence type="ECO:0000256" key="1">
    <source>
        <dbReference type="ARBA" id="ARBA00004123"/>
    </source>
</evidence>
<dbReference type="SUPFAM" id="SSF50978">
    <property type="entry name" value="WD40 repeat-like"/>
    <property type="match status" value="1"/>
</dbReference>
<protein>
    <submittedName>
        <fullName evidence="14">Fanconi anemia group M protein</fullName>
    </submittedName>
</protein>
<dbReference type="GO" id="GO:0005524">
    <property type="term" value="F:ATP binding"/>
    <property type="evidence" value="ECO:0007669"/>
    <property type="project" value="UniProtKB-KW"/>
</dbReference>
<dbReference type="InterPro" id="IPR044749">
    <property type="entry name" value="FANCM_DEXDc"/>
</dbReference>
<dbReference type="InterPro" id="IPR001680">
    <property type="entry name" value="WD40_rpt"/>
</dbReference>
<feature type="domain" description="Helicase C-terminal" evidence="11">
    <location>
        <begin position="435"/>
        <end position="616"/>
    </location>
</feature>
<feature type="region of interest" description="Disordered" evidence="9">
    <location>
        <begin position="490"/>
        <end position="512"/>
    </location>
</feature>
<dbReference type="EMBL" id="UYRS01018575">
    <property type="protein sequence ID" value="VDK37879.1"/>
    <property type="molecule type" value="Genomic_DNA"/>
</dbReference>
<keyword evidence="7" id="KW-0539">Nucleus</keyword>
<dbReference type="GO" id="GO:0043138">
    <property type="term" value="F:3'-5' DNA helicase activity"/>
    <property type="evidence" value="ECO:0007669"/>
    <property type="project" value="InterPro"/>
</dbReference>
<evidence type="ECO:0000256" key="7">
    <source>
        <dbReference type="ARBA" id="ARBA00023242"/>
    </source>
</evidence>
<dbReference type="OrthoDB" id="6513042at2759"/>
<feature type="repeat" description="WD" evidence="8">
    <location>
        <begin position="1205"/>
        <end position="1229"/>
    </location>
</feature>
<evidence type="ECO:0000313" key="12">
    <source>
        <dbReference type="EMBL" id="VDK37879.1"/>
    </source>
</evidence>
<feature type="domain" description="Helicase ATP-binding" evidence="10">
    <location>
        <begin position="85"/>
        <end position="262"/>
    </location>
</feature>
<reference evidence="14" key="1">
    <citation type="submission" date="2016-04" db="UniProtKB">
        <authorList>
            <consortium name="WormBaseParasite"/>
        </authorList>
    </citation>
    <scope>IDENTIFICATION</scope>
</reference>
<dbReference type="GO" id="GO:0009378">
    <property type="term" value="F:four-way junction helicase activity"/>
    <property type="evidence" value="ECO:0007669"/>
    <property type="project" value="TreeGrafter"/>
</dbReference>
<evidence type="ECO:0000256" key="8">
    <source>
        <dbReference type="PROSITE-ProRule" id="PRU00221"/>
    </source>
</evidence>
<reference evidence="12 13" key="2">
    <citation type="submission" date="2018-11" db="EMBL/GenBank/DDBJ databases">
        <authorList>
            <consortium name="Pathogen Informatics"/>
        </authorList>
    </citation>
    <scope>NUCLEOTIDE SEQUENCE [LARGE SCALE GENOMIC DNA]</scope>
</reference>
<sequence length="1342" mass="148119">MDDLFSGCGTIKLDASSLFNEVPDKDEADESVQEKGKSANFPNRPPITYTPTSNDSNTLPGFDLTAGNEWHYPVGVELRTYQFVIAERCLYQNCLVCVPTGLGKTLIAAVVLHNFLRWYPTGCVIFMAPTRPLVSQQMAACRDFTGLSISGRQTDVAVELTGTTSPQQRAALWNGPHRAFFLTPQIIVNDLATGICPATSIRCVVIDEAHKATGNHAYCQVIRSITGTPYNHRQFRVVALSATPASDLLGAQAVIANLLIAHLEVRTESSPDVREYCHRRAIETIVVCLDPQLSDFKKRLCDLARPPFQRLCEHKALWAQNPKRRPHPEAFAPFTLVKAREAFTRSHSSSPFFGVVLRDFRLATCFARALQLLTQYGLRPVYQYLLTNIGSSIELAQVSGLQEFITDLGRALGVTETTSVMSQLPLVAGHPKLLKLRDVLIEHFSGASELCLSQLGTRAIVFTQYRDSVSDIMHMLKAYSPTLRPAVFVGQSSSSSSEDQHSSKKRNTQRDQLQVMEMFREGRVNILISTCIGEEGLDVGQVDLIVCFDAPRSPARLIQRLGRTGRKRSGRVVVLLTQGREQANFALSMARSNTVHDALLQGQATQKLVFYPHNPRMVPLGVNPSPVLWEPSIHSKTDTFANHNAVANCRKRYPTPPPNLRFPVFEASALLSLGQEGTENKKTFTQRYSVNRWIPSIRESFQTEFSGPSTTTWHLVASLRLLELHRRGQTHAMYHAMGIRKVDMISSLSDLPLSMAQFTQATLGGPVELSLPPASQDLPKPTPLVGSSIRFFRGLVSKSLMVDPRIHVFGELNLPDVVPIRGITLEDLDKGLEGMIASGIAPSTHGCQPTIRDSAFGLPMLLSSASFRPPSPVNPPPAKKLHTMTSTQEAALGVSNAIDGLQPNLKLRLSDDLDDFLNSRYSSGEPISGVVHTNGESLWHWNDVPVNLAPIVSIEATGDVGVNFIAFGDGDISRCRLPHRLAKRCSVVTKRPDQVCVIAVAKSNGYIDVYNLNLLKEHYSPILSKMVLFDGAQSILHLTMSMEGALRLASTSYEGVVKLWDIWDDGNMYATLTSPTAATLPSTMDLNPVVFLASPQKSEVAAPYNHEATVTAWHPHEGHLFLGGKQGHGLVLEDERPFRCLHLVRQYHRISGAAYSRDGDFLITASFDGICTLWSVPSYASVHSYRHMPTPFNIRLLGGANDFHVTSLALSPDSESFVTLCEDGKLRVWPISPAHGSHILAHWGEFNRRALRERTLVFSPCGRLLACSLGDRRLQVWSQTPCVQSSLVELCAASIRRHVVSSLFMTHKHNDQEETFSVLAALPLPKPLRLFLCHGLKACAKL</sequence>
<evidence type="ECO:0000256" key="5">
    <source>
        <dbReference type="ARBA" id="ARBA00022806"/>
    </source>
</evidence>
<evidence type="ECO:0000259" key="11">
    <source>
        <dbReference type="PROSITE" id="PS51194"/>
    </source>
</evidence>
<keyword evidence="6" id="KW-0067">ATP-binding</keyword>
<evidence type="ECO:0000256" key="3">
    <source>
        <dbReference type="ARBA" id="ARBA00022741"/>
    </source>
</evidence>
<dbReference type="PANTHER" id="PTHR14025:SF20">
    <property type="entry name" value="FANCONI ANEMIA GROUP M PROTEIN"/>
    <property type="match status" value="1"/>
</dbReference>
<dbReference type="PROSITE" id="PS50082">
    <property type="entry name" value="WD_REPEATS_2"/>
    <property type="match status" value="2"/>
</dbReference>
<dbReference type="InterPro" id="IPR036322">
    <property type="entry name" value="WD40_repeat_dom_sf"/>
</dbReference>
<dbReference type="Gene3D" id="2.130.10.10">
    <property type="entry name" value="YVTN repeat-like/Quinoprotein amine dehydrogenase"/>
    <property type="match status" value="2"/>
</dbReference>
<dbReference type="PROSITE" id="PS51194">
    <property type="entry name" value="HELICASE_CTER"/>
    <property type="match status" value="1"/>
</dbReference>
<dbReference type="CDD" id="cd18033">
    <property type="entry name" value="DEXDc_FANCM"/>
    <property type="match status" value="1"/>
</dbReference>
<dbReference type="GO" id="GO:0000400">
    <property type="term" value="F:four-way junction DNA binding"/>
    <property type="evidence" value="ECO:0007669"/>
    <property type="project" value="TreeGrafter"/>
</dbReference>
<dbReference type="STRING" id="60517.A0A158R9E0"/>
<dbReference type="CDD" id="cd12091">
    <property type="entry name" value="FANCM_ID"/>
    <property type="match status" value="1"/>
</dbReference>
<dbReference type="SMART" id="SM00487">
    <property type="entry name" value="DEXDc"/>
    <property type="match status" value="1"/>
</dbReference>
<dbReference type="WBParaSite" id="TASK_0000710601-mRNA-1">
    <property type="protein sequence ID" value="TASK_0000710601-mRNA-1"/>
    <property type="gene ID" value="TASK_0000710601"/>
</dbReference>
<comment type="similarity">
    <text evidence="2">Belongs to the DEAD box helicase family. DEAH subfamily. FANCM sub-subfamily.</text>
</comment>
<name>A0A158R9E0_TAEAS</name>
<dbReference type="GO" id="GO:0036297">
    <property type="term" value="P:interstrand cross-link repair"/>
    <property type="evidence" value="ECO:0007669"/>
    <property type="project" value="TreeGrafter"/>
</dbReference>
<dbReference type="InterPro" id="IPR011545">
    <property type="entry name" value="DEAD/DEAH_box_helicase_dom"/>
</dbReference>